<evidence type="ECO:0000313" key="2">
    <source>
        <dbReference type="Proteomes" id="UP000702209"/>
    </source>
</evidence>
<organism evidence="1 2">
    <name type="scientific">Nocardia amamiensis</name>
    <dbReference type="NCBI Taxonomy" id="404578"/>
    <lineage>
        <taxon>Bacteria</taxon>
        <taxon>Bacillati</taxon>
        <taxon>Actinomycetota</taxon>
        <taxon>Actinomycetes</taxon>
        <taxon>Mycobacteriales</taxon>
        <taxon>Nocardiaceae</taxon>
        <taxon>Nocardia</taxon>
    </lineage>
</organism>
<gene>
    <name evidence="1" type="ORF">IU459_16210</name>
</gene>
<proteinExistence type="predicted"/>
<protein>
    <submittedName>
        <fullName evidence="1">Uncharacterized protein</fullName>
    </submittedName>
</protein>
<accession>A0ABS0CR31</accession>
<dbReference type="RefSeq" id="WP_195130367.1">
    <property type="nucleotide sequence ID" value="NZ_JADLQX010000011.1"/>
</dbReference>
<dbReference type="Proteomes" id="UP000702209">
    <property type="component" value="Unassembled WGS sequence"/>
</dbReference>
<comment type="caution">
    <text evidence="1">The sequence shown here is derived from an EMBL/GenBank/DDBJ whole genome shotgun (WGS) entry which is preliminary data.</text>
</comment>
<reference evidence="1 2" key="1">
    <citation type="submission" date="2020-10" db="EMBL/GenBank/DDBJ databases">
        <title>Identification of Nocardia species via Next-generation sequencing and recognition of intraspecies genetic diversity.</title>
        <authorList>
            <person name="Li P."/>
            <person name="Li P."/>
            <person name="Lu B."/>
        </authorList>
    </citation>
    <scope>NUCLEOTIDE SEQUENCE [LARGE SCALE GENOMIC DNA]</scope>
    <source>
        <strain evidence="1 2">BJ06-0157</strain>
    </source>
</reference>
<evidence type="ECO:0000313" key="1">
    <source>
        <dbReference type="EMBL" id="MBF6299074.1"/>
    </source>
</evidence>
<name>A0ABS0CR31_9NOCA</name>
<dbReference type="EMBL" id="JADLQX010000011">
    <property type="protein sequence ID" value="MBF6299074.1"/>
    <property type="molecule type" value="Genomic_DNA"/>
</dbReference>
<sequence length="52" mass="5713">MPINPFEKKPAFFPFVSAEVFFEAEDAELNLENPAGIDEALDAELDVLLATS</sequence>
<keyword evidence="2" id="KW-1185">Reference proteome</keyword>